<accession>A0A090RZX6</accession>
<keyword evidence="2" id="KW-1185">Reference proteome</keyword>
<proteinExistence type="predicted"/>
<reference evidence="1 2" key="2">
    <citation type="submission" date="2014-09" db="EMBL/GenBank/DDBJ databases">
        <authorList>
            <consortium name="NBRP consortium"/>
            <person name="Sawabe T."/>
            <person name="Meirelles P."/>
            <person name="Nakanishi M."/>
            <person name="Sayaka M."/>
            <person name="Hattori M."/>
            <person name="Ohkuma M."/>
        </authorList>
    </citation>
    <scope>NUCLEOTIDE SEQUENCE [LARGE SCALE GENOMIC DNA]</scope>
    <source>
        <strain evidence="2">JCM19235</strain>
    </source>
</reference>
<organism evidence="1 2">
    <name type="scientific">Vibrio maritimus</name>
    <dbReference type="NCBI Taxonomy" id="990268"/>
    <lineage>
        <taxon>Bacteria</taxon>
        <taxon>Pseudomonadati</taxon>
        <taxon>Pseudomonadota</taxon>
        <taxon>Gammaproteobacteria</taxon>
        <taxon>Vibrionales</taxon>
        <taxon>Vibrionaceae</taxon>
        <taxon>Vibrio</taxon>
    </lineage>
</organism>
<protein>
    <submittedName>
        <fullName evidence="1">Uncharacterized protein</fullName>
    </submittedName>
</protein>
<evidence type="ECO:0000313" key="2">
    <source>
        <dbReference type="Proteomes" id="UP000029228"/>
    </source>
</evidence>
<dbReference type="STRING" id="990268.JCM19235_3858"/>
<comment type="caution">
    <text evidence="1">The sequence shown here is derived from an EMBL/GenBank/DDBJ whole genome shotgun (WGS) entry which is preliminary data.</text>
</comment>
<dbReference type="EMBL" id="BBMR01000006">
    <property type="protein sequence ID" value="GAL20856.1"/>
    <property type="molecule type" value="Genomic_DNA"/>
</dbReference>
<reference evidence="1 2" key="1">
    <citation type="submission" date="2014-09" db="EMBL/GenBank/DDBJ databases">
        <title>Vibrio maritimus JCM 19235. (C45) whole genome shotgun sequence.</title>
        <authorList>
            <person name="Sawabe T."/>
            <person name="Meirelles P."/>
            <person name="Nakanishi M."/>
            <person name="Sayaka M."/>
            <person name="Hattori M."/>
            <person name="Ohkuma M."/>
        </authorList>
    </citation>
    <scope>NUCLEOTIDE SEQUENCE [LARGE SCALE GENOMIC DNA]</scope>
    <source>
        <strain evidence="2">JCM19235</strain>
    </source>
</reference>
<dbReference type="AlphaFoldDB" id="A0A090RZX6"/>
<sequence length="40" mass="4656">MTFIVFGYKSLKRDDSVNFLLFASALTHILSMDMQLQYPI</sequence>
<dbReference type="Proteomes" id="UP000029228">
    <property type="component" value="Unassembled WGS sequence"/>
</dbReference>
<name>A0A090RZX6_9VIBR</name>
<gene>
    <name evidence="1" type="ORF">JCM19235_3858</name>
</gene>
<evidence type="ECO:0000313" key="1">
    <source>
        <dbReference type="EMBL" id="GAL20856.1"/>
    </source>
</evidence>